<reference evidence="1 2" key="1">
    <citation type="submission" date="2016-06" db="EMBL/GenBank/DDBJ databases">
        <title>Draft Genome Sequence of Tenacibaculum soleae UCD-KL19.</title>
        <authorList>
            <person name="Eisen J.A."/>
            <person name="Coil D.A."/>
            <person name="Lujan K.M."/>
        </authorList>
    </citation>
    <scope>NUCLEOTIDE SEQUENCE [LARGE SCALE GENOMIC DNA]</scope>
    <source>
        <strain evidence="1 2">UCD-KL19</strain>
    </source>
</reference>
<dbReference type="EMBL" id="MAKX01000001">
    <property type="protein sequence ID" value="OCK44358.1"/>
    <property type="molecule type" value="Genomic_DNA"/>
</dbReference>
<proteinExistence type="predicted"/>
<name>A0A1B9Y3F8_9FLAO</name>
<accession>A0A1B9Y3F8</accession>
<dbReference type="AlphaFoldDB" id="A0A1B9Y3F8"/>
<dbReference type="OrthoDB" id="1449938at2"/>
<dbReference type="RefSeq" id="WP_068703651.1">
    <property type="nucleotide sequence ID" value="NZ_MAKX01000001.1"/>
</dbReference>
<keyword evidence="2" id="KW-1185">Reference proteome</keyword>
<dbReference type="Proteomes" id="UP000093186">
    <property type="component" value="Unassembled WGS sequence"/>
</dbReference>
<protein>
    <submittedName>
        <fullName evidence="1">Uncharacterized protein</fullName>
    </submittedName>
</protein>
<sequence length="79" mass="8941">MGKIIEKQIDINSAMSTCIRSGVKVYPVPVGRLFAIEVEKHDGSKKRYDELVTSKDVARAQRKTYIAYARLILKTKQDA</sequence>
<dbReference type="STRING" id="447689.BA195_06690"/>
<evidence type="ECO:0000313" key="2">
    <source>
        <dbReference type="Proteomes" id="UP000093186"/>
    </source>
</evidence>
<comment type="caution">
    <text evidence="1">The sequence shown here is derived from an EMBL/GenBank/DDBJ whole genome shotgun (WGS) entry which is preliminary data.</text>
</comment>
<evidence type="ECO:0000313" key="1">
    <source>
        <dbReference type="EMBL" id="OCK44358.1"/>
    </source>
</evidence>
<gene>
    <name evidence="1" type="ORF">BA195_06690</name>
</gene>
<organism evidence="1 2">
    <name type="scientific">Tenacibaculum soleae</name>
    <dbReference type="NCBI Taxonomy" id="447689"/>
    <lineage>
        <taxon>Bacteria</taxon>
        <taxon>Pseudomonadati</taxon>
        <taxon>Bacteroidota</taxon>
        <taxon>Flavobacteriia</taxon>
        <taxon>Flavobacteriales</taxon>
        <taxon>Flavobacteriaceae</taxon>
        <taxon>Tenacibaculum</taxon>
    </lineage>
</organism>